<comment type="caution">
    <text evidence="1">The sequence shown here is derived from an EMBL/GenBank/DDBJ whole genome shotgun (WGS) entry which is preliminary data.</text>
</comment>
<dbReference type="Proteomes" id="UP001595999">
    <property type="component" value="Unassembled WGS sequence"/>
</dbReference>
<dbReference type="EMBL" id="JBHSEK010000015">
    <property type="protein sequence ID" value="MFC4491585.1"/>
    <property type="molecule type" value="Genomic_DNA"/>
</dbReference>
<name>A0ABV8ZYR1_9NEIS</name>
<protein>
    <submittedName>
        <fullName evidence="1">Uncharacterized protein</fullName>
    </submittedName>
</protein>
<reference evidence="2" key="1">
    <citation type="journal article" date="2019" name="Int. J. Syst. Evol. Microbiol.">
        <title>The Global Catalogue of Microorganisms (GCM) 10K type strain sequencing project: providing services to taxonomists for standard genome sequencing and annotation.</title>
        <authorList>
            <consortium name="The Broad Institute Genomics Platform"/>
            <consortium name="The Broad Institute Genome Sequencing Center for Infectious Disease"/>
            <person name="Wu L."/>
            <person name="Ma J."/>
        </authorList>
    </citation>
    <scope>NUCLEOTIDE SEQUENCE [LARGE SCALE GENOMIC DNA]</scope>
    <source>
        <strain evidence="2">CGMCC 4.7608</strain>
    </source>
</reference>
<proteinExistence type="predicted"/>
<gene>
    <name evidence="1" type="ORF">ACFO0R_18400</name>
</gene>
<keyword evidence="2" id="KW-1185">Reference proteome</keyword>
<evidence type="ECO:0000313" key="2">
    <source>
        <dbReference type="Proteomes" id="UP001595999"/>
    </source>
</evidence>
<evidence type="ECO:0000313" key="1">
    <source>
        <dbReference type="EMBL" id="MFC4491585.1"/>
    </source>
</evidence>
<dbReference type="RefSeq" id="WP_048409721.1">
    <property type="nucleotide sequence ID" value="NZ_JAJOHW010000010.1"/>
</dbReference>
<sequence>MEPKIKPHDVLRVYALLENIQQLFHQPDNYTMENFQRFGEENYPEIHQLYYEVVWNWLSEEEQNQIMERR</sequence>
<accession>A0ABV8ZYR1</accession>
<organism evidence="1 2">
    <name type="scientific">Chromobacterium aquaticum</name>
    <dbReference type="NCBI Taxonomy" id="467180"/>
    <lineage>
        <taxon>Bacteria</taxon>
        <taxon>Pseudomonadati</taxon>
        <taxon>Pseudomonadota</taxon>
        <taxon>Betaproteobacteria</taxon>
        <taxon>Neisseriales</taxon>
        <taxon>Chromobacteriaceae</taxon>
        <taxon>Chromobacterium</taxon>
    </lineage>
</organism>